<feature type="compositionally biased region" description="Low complexity" evidence="1">
    <location>
        <begin position="72"/>
        <end position="92"/>
    </location>
</feature>
<dbReference type="Proteomes" id="UP000585474">
    <property type="component" value="Unassembled WGS sequence"/>
</dbReference>
<gene>
    <name evidence="2" type="ORF">Acr_00g0028190</name>
</gene>
<sequence>MVDVLEKIELRGYFKVSKVLDSKTFKKYFACGWMDVYSSSGENTTSGNEGESFPRSLGGKVQDPFLNLLPSGSSSSSDSELESLSDSGLSPELRFDGDNLGPGALMMSSATVARQILNGVILPADKEKVDQFTIDELVIKSFHALGQVLHHHPNLGIDLASMEIDVDLAEEEAKASEKEEDNKGKANHNP</sequence>
<feature type="region of interest" description="Disordered" evidence="1">
    <location>
        <begin position="170"/>
        <end position="190"/>
    </location>
</feature>
<accession>A0A7J0DE71</accession>
<keyword evidence="3" id="KW-1185">Reference proteome</keyword>
<proteinExistence type="predicted"/>
<reference evidence="3" key="1">
    <citation type="submission" date="2019-07" db="EMBL/GenBank/DDBJ databases">
        <title>De Novo Assembly of kiwifruit Actinidia rufa.</title>
        <authorList>
            <person name="Sugita-Konishi S."/>
            <person name="Sato K."/>
            <person name="Mori E."/>
            <person name="Abe Y."/>
            <person name="Kisaki G."/>
            <person name="Hamano K."/>
            <person name="Suezawa K."/>
            <person name="Otani M."/>
            <person name="Fukuda T."/>
            <person name="Manabe T."/>
            <person name="Gomi K."/>
            <person name="Tabuchi M."/>
            <person name="Akimitsu K."/>
            <person name="Kataoka I."/>
        </authorList>
    </citation>
    <scope>NUCLEOTIDE SEQUENCE [LARGE SCALE GENOMIC DNA]</scope>
    <source>
        <strain evidence="3">cv. Fuchu</strain>
    </source>
</reference>
<feature type="compositionally biased region" description="Basic and acidic residues" evidence="1">
    <location>
        <begin position="171"/>
        <end position="184"/>
    </location>
</feature>
<protein>
    <submittedName>
        <fullName evidence="2">Uncharacterized protein</fullName>
    </submittedName>
</protein>
<dbReference type="AlphaFoldDB" id="A0A7J0DE71"/>
<organism evidence="2 3">
    <name type="scientific">Actinidia rufa</name>
    <dbReference type="NCBI Taxonomy" id="165716"/>
    <lineage>
        <taxon>Eukaryota</taxon>
        <taxon>Viridiplantae</taxon>
        <taxon>Streptophyta</taxon>
        <taxon>Embryophyta</taxon>
        <taxon>Tracheophyta</taxon>
        <taxon>Spermatophyta</taxon>
        <taxon>Magnoliopsida</taxon>
        <taxon>eudicotyledons</taxon>
        <taxon>Gunneridae</taxon>
        <taxon>Pentapetalae</taxon>
        <taxon>asterids</taxon>
        <taxon>Ericales</taxon>
        <taxon>Actinidiaceae</taxon>
        <taxon>Actinidia</taxon>
    </lineage>
</organism>
<dbReference type="EMBL" id="BJWL01000186">
    <property type="protein sequence ID" value="GFS33398.1"/>
    <property type="molecule type" value="Genomic_DNA"/>
</dbReference>
<evidence type="ECO:0000256" key="1">
    <source>
        <dbReference type="SAM" id="MobiDB-lite"/>
    </source>
</evidence>
<feature type="region of interest" description="Disordered" evidence="1">
    <location>
        <begin position="72"/>
        <end position="93"/>
    </location>
</feature>
<name>A0A7J0DE71_9ERIC</name>
<evidence type="ECO:0000313" key="3">
    <source>
        <dbReference type="Proteomes" id="UP000585474"/>
    </source>
</evidence>
<comment type="caution">
    <text evidence="2">The sequence shown here is derived from an EMBL/GenBank/DDBJ whole genome shotgun (WGS) entry which is preliminary data.</text>
</comment>
<evidence type="ECO:0000313" key="2">
    <source>
        <dbReference type="EMBL" id="GFS33398.1"/>
    </source>
</evidence>